<dbReference type="InterPro" id="IPR001810">
    <property type="entry name" value="F-box_dom"/>
</dbReference>
<dbReference type="Proteomes" id="UP001420932">
    <property type="component" value="Unassembled WGS sequence"/>
</dbReference>
<dbReference type="PANTHER" id="PTHR44436">
    <property type="entry name" value="F-BOX/WD REPEAT-CONTAINING PROTEIN 2"/>
    <property type="match status" value="1"/>
</dbReference>
<accession>A0AAP0JK74</accession>
<evidence type="ECO:0000313" key="5">
    <source>
        <dbReference type="Proteomes" id="UP001420932"/>
    </source>
</evidence>
<dbReference type="EMBL" id="JBBNAF010000006">
    <property type="protein sequence ID" value="KAK9135319.1"/>
    <property type="molecule type" value="Genomic_DNA"/>
</dbReference>
<dbReference type="PANTHER" id="PTHR44436:SF1">
    <property type="entry name" value="F-BOX_WD REPEAT-CONTAINING PROTEIN 2"/>
    <property type="match status" value="1"/>
</dbReference>
<gene>
    <name evidence="4" type="ORF">Syun_014649</name>
</gene>
<keyword evidence="1" id="KW-0853">WD repeat</keyword>
<sequence length="139" mass="16043">MEKRQSSSTTSIRSLNPDILATIFSNIDQFDLVRCTSVCKSWHYAVHISDVLKMKFFEQQHDGRSLSEECSSSRVLLKNYMQEWAMKERKLSLQSSYVDVDQWVGHSSRLKMGSIITDVGVLGNRVVRIWSLQRKVTNV</sequence>
<reference evidence="4 5" key="1">
    <citation type="submission" date="2024-01" db="EMBL/GenBank/DDBJ databases">
        <title>Genome assemblies of Stephania.</title>
        <authorList>
            <person name="Yang L."/>
        </authorList>
    </citation>
    <scope>NUCLEOTIDE SEQUENCE [LARGE SCALE GENOMIC DNA]</scope>
    <source>
        <strain evidence="4">YNDBR</strain>
        <tissue evidence="4">Leaf</tissue>
    </source>
</reference>
<feature type="domain" description="F-box" evidence="3">
    <location>
        <begin position="15"/>
        <end position="55"/>
    </location>
</feature>
<dbReference type="InterPro" id="IPR042627">
    <property type="entry name" value="FBXW2"/>
</dbReference>
<protein>
    <recommendedName>
        <fullName evidence="3">F-box domain-containing protein</fullName>
    </recommendedName>
</protein>
<dbReference type="SMART" id="SM00256">
    <property type="entry name" value="FBOX"/>
    <property type="match status" value="1"/>
</dbReference>
<dbReference type="AlphaFoldDB" id="A0AAP0JK74"/>
<keyword evidence="2" id="KW-0677">Repeat</keyword>
<evidence type="ECO:0000259" key="3">
    <source>
        <dbReference type="SMART" id="SM00256"/>
    </source>
</evidence>
<evidence type="ECO:0000256" key="1">
    <source>
        <dbReference type="ARBA" id="ARBA00022574"/>
    </source>
</evidence>
<dbReference type="InterPro" id="IPR036047">
    <property type="entry name" value="F-box-like_dom_sf"/>
</dbReference>
<name>A0AAP0JK74_9MAGN</name>
<keyword evidence="5" id="KW-1185">Reference proteome</keyword>
<evidence type="ECO:0000313" key="4">
    <source>
        <dbReference type="EMBL" id="KAK9135319.1"/>
    </source>
</evidence>
<organism evidence="4 5">
    <name type="scientific">Stephania yunnanensis</name>
    <dbReference type="NCBI Taxonomy" id="152371"/>
    <lineage>
        <taxon>Eukaryota</taxon>
        <taxon>Viridiplantae</taxon>
        <taxon>Streptophyta</taxon>
        <taxon>Embryophyta</taxon>
        <taxon>Tracheophyta</taxon>
        <taxon>Spermatophyta</taxon>
        <taxon>Magnoliopsida</taxon>
        <taxon>Ranunculales</taxon>
        <taxon>Menispermaceae</taxon>
        <taxon>Menispermoideae</taxon>
        <taxon>Cissampelideae</taxon>
        <taxon>Stephania</taxon>
    </lineage>
</organism>
<proteinExistence type="predicted"/>
<dbReference type="Pfam" id="PF12937">
    <property type="entry name" value="F-box-like"/>
    <property type="match status" value="1"/>
</dbReference>
<evidence type="ECO:0000256" key="2">
    <source>
        <dbReference type="ARBA" id="ARBA00022737"/>
    </source>
</evidence>
<comment type="caution">
    <text evidence="4">The sequence shown here is derived from an EMBL/GenBank/DDBJ whole genome shotgun (WGS) entry which is preliminary data.</text>
</comment>
<dbReference type="CDD" id="cd09917">
    <property type="entry name" value="F-box_SF"/>
    <property type="match status" value="1"/>
</dbReference>
<dbReference type="SUPFAM" id="SSF81383">
    <property type="entry name" value="F-box domain"/>
    <property type="match status" value="1"/>
</dbReference>
<dbReference type="Gene3D" id="1.20.1280.50">
    <property type="match status" value="1"/>
</dbReference>